<dbReference type="GO" id="GO:0016020">
    <property type="term" value="C:membrane"/>
    <property type="evidence" value="ECO:0007669"/>
    <property type="project" value="InterPro"/>
</dbReference>
<name>A0A447PVF5_SALET</name>
<protein>
    <submittedName>
        <fullName evidence="2">Cell division protein FtsX</fullName>
    </submittedName>
</protein>
<dbReference type="GO" id="GO:0051301">
    <property type="term" value="P:cell division"/>
    <property type="evidence" value="ECO:0007669"/>
    <property type="project" value="UniProtKB-KW"/>
</dbReference>
<dbReference type="PANTHER" id="PTHR47755">
    <property type="entry name" value="CELL DIVISION PROTEIN FTSX"/>
    <property type="match status" value="1"/>
</dbReference>
<keyword evidence="1" id="KW-0812">Transmembrane</keyword>
<feature type="transmembrane region" description="Helical" evidence="1">
    <location>
        <begin position="29"/>
        <end position="48"/>
    </location>
</feature>
<evidence type="ECO:0000256" key="1">
    <source>
        <dbReference type="SAM" id="Phobius"/>
    </source>
</evidence>
<dbReference type="InterPro" id="IPR004513">
    <property type="entry name" value="FtsX"/>
</dbReference>
<dbReference type="AlphaFoldDB" id="A0A447PVF5"/>
<proteinExistence type="predicted"/>
<evidence type="ECO:0000313" key="3">
    <source>
        <dbReference type="Proteomes" id="UP000277214"/>
    </source>
</evidence>
<accession>A0A447PVF5</accession>
<organism evidence="2 3">
    <name type="scientific">Salmonella enterica I</name>
    <dbReference type="NCBI Taxonomy" id="59201"/>
    <lineage>
        <taxon>Bacteria</taxon>
        <taxon>Pseudomonadati</taxon>
        <taxon>Pseudomonadota</taxon>
        <taxon>Gammaproteobacteria</taxon>
        <taxon>Enterobacterales</taxon>
        <taxon>Enterobacteriaceae</taxon>
        <taxon>Salmonella</taxon>
    </lineage>
</organism>
<reference evidence="2 3" key="1">
    <citation type="submission" date="2018-12" db="EMBL/GenBank/DDBJ databases">
        <authorList>
            <consortium name="Pathogen Informatics"/>
        </authorList>
    </citation>
    <scope>NUCLEOTIDE SEQUENCE [LARGE SCALE GENOMIC DNA]</scope>
    <source>
        <strain evidence="2 3">NCTC8272</strain>
    </source>
</reference>
<dbReference type="EMBL" id="LR134149">
    <property type="protein sequence ID" value="VEA43031.1"/>
    <property type="molecule type" value="Genomic_DNA"/>
</dbReference>
<dbReference type="PANTHER" id="PTHR47755:SF1">
    <property type="entry name" value="CELL DIVISION PROTEIN FTSX"/>
    <property type="match status" value="1"/>
</dbReference>
<dbReference type="Proteomes" id="UP000277214">
    <property type="component" value="Chromosome 1"/>
</dbReference>
<sequence length="57" mass="6366">MRLSSAVTEVAQVFGTKFDLNGLSFDECLLLLLVCSMIGWIAAWLATVQHLRHFTPD</sequence>
<keyword evidence="1" id="KW-0472">Membrane</keyword>
<keyword evidence="1" id="KW-1133">Transmembrane helix</keyword>
<dbReference type="GO" id="GO:0032153">
    <property type="term" value="C:cell division site"/>
    <property type="evidence" value="ECO:0007669"/>
    <property type="project" value="TreeGrafter"/>
</dbReference>
<keyword evidence="2" id="KW-0131">Cell cycle</keyword>
<keyword evidence="2" id="KW-0132">Cell division</keyword>
<evidence type="ECO:0000313" key="2">
    <source>
        <dbReference type="EMBL" id="VEA43031.1"/>
    </source>
</evidence>
<gene>
    <name evidence="2" type="primary">ftsX_3</name>
    <name evidence="2" type="ORF">NCTC8272_04739</name>
</gene>